<protein>
    <submittedName>
        <fullName evidence="2">PF08522 domain protein</fullName>
    </submittedName>
</protein>
<dbReference type="Proteomes" id="UP000016648">
    <property type="component" value="Unassembled WGS sequence"/>
</dbReference>
<keyword evidence="3" id="KW-1185">Reference proteome</keyword>
<dbReference type="EMBL" id="AWEY01000008">
    <property type="protein sequence ID" value="ERK39988.1"/>
    <property type="molecule type" value="Genomic_DNA"/>
</dbReference>
<dbReference type="Pfam" id="PF13385">
    <property type="entry name" value="Laminin_G_3"/>
    <property type="match status" value="1"/>
</dbReference>
<evidence type="ECO:0000259" key="1">
    <source>
        <dbReference type="Pfam" id="PF08522"/>
    </source>
</evidence>
<dbReference type="Gene3D" id="2.60.120.200">
    <property type="match status" value="1"/>
</dbReference>
<accession>U2QFB3</accession>
<comment type="caution">
    <text evidence="2">The sequence shown here is derived from an EMBL/GenBank/DDBJ whole genome shotgun (WGS) entry which is preliminary data.</text>
</comment>
<dbReference type="GO" id="GO:0005975">
    <property type="term" value="P:carbohydrate metabolic process"/>
    <property type="evidence" value="ECO:0007669"/>
    <property type="project" value="UniProtKB-ARBA"/>
</dbReference>
<dbReference type="GO" id="GO:0004553">
    <property type="term" value="F:hydrolase activity, hydrolyzing O-glycosyl compounds"/>
    <property type="evidence" value="ECO:0007669"/>
    <property type="project" value="UniProtKB-ARBA"/>
</dbReference>
<evidence type="ECO:0000313" key="3">
    <source>
        <dbReference type="Proteomes" id="UP000016648"/>
    </source>
</evidence>
<reference evidence="2 3" key="1">
    <citation type="submission" date="2013-08" db="EMBL/GenBank/DDBJ databases">
        <authorList>
            <person name="Durkin A.S."/>
            <person name="Haft D.R."/>
            <person name="McCorrison J."/>
            <person name="Torralba M."/>
            <person name="Gillis M."/>
            <person name="Haft D.H."/>
            <person name="Methe B."/>
            <person name="Sutton G."/>
            <person name="Nelson K.E."/>
        </authorList>
    </citation>
    <scope>NUCLEOTIDE SEQUENCE [LARGE SCALE GENOMIC DNA]</scope>
    <source>
        <strain evidence="2 3">F0067</strain>
    </source>
</reference>
<dbReference type="PATRIC" id="fig|1115809.3.peg.856"/>
<proteinExistence type="predicted"/>
<dbReference type="Gene3D" id="2.60.40.1740">
    <property type="entry name" value="hypothetical protein (bacova_03559)"/>
    <property type="match status" value="1"/>
</dbReference>
<feature type="domain" description="BT-3987-like N-terminal" evidence="1">
    <location>
        <begin position="31"/>
        <end position="143"/>
    </location>
</feature>
<dbReference type="RefSeq" id="WP_021589117.1">
    <property type="nucleotide sequence ID" value="NZ_AWEY01000008.1"/>
</dbReference>
<dbReference type="Pfam" id="PF08522">
    <property type="entry name" value="BT_3987-like_N"/>
    <property type="match status" value="1"/>
</dbReference>
<dbReference type="SUPFAM" id="SSF49899">
    <property type="entry name" value="Concanavalin A-like lectins/glucanases"/>
    <property type="match status" value="1"/>
</dbReference>
<dbReference type="InterPro" id="IPR013320">
    <property type="entry name" value="ConA-like_dom_sf"/>
</dbReference>
<evidence type="ECO:0000313" key="2">
    <source>
        <dbReference type="EMBL" id="ERK39988.1"/>
    </source>
</evidence>
<dbReference type="InterPro" id="IPR013728">
    <property type="entry name" value="BT_3987-like_N"/>
</dbReference>
<gene>
    <name evidence="2" type="ORF">HMPREF9135_0369</name>
</gene>
<sequence>MKKQILSYVALGLAMFLPTACNDSESDLLKPKVYFENKEYNVEVKGDKPTMDVELTCRLSDKHSSEVAVSYSVAEESVVKDYNAKYGTNYLALDAKDVKLEQTASTIEKGQLFAGKVKMILSNLDKLVEGKSYVVPVRLHSGSVPTIEGTDIEFVILAKPFTITQVAEFNNDYISVKFPAGTFFKSFTYEALIYPTYFGSNNTVLGTEGVMILRIGDTGGGIPKGIVQAAGRQHYEAPEKLQTNKWYHLALTFDQSSGKTVMYLNGNKWAESAWNITGFDPNADVGFNIGKLKGFPWGERPFEGCMSEIRVWSVARSENQIKQNMLGVDPKSDGLELYYKLNGTEKIEGGVVKDAAKGLAGRTDGFSIKKLDAPVSVK</sequence>
<organism evidence="2 3">
    <name type="scientific">Segatella baroniae F0067</name>
    <dbReference type="NCBI Taxonomy" id="1115809"/>
    <lineage>
        <taxon>Bacteria</taxon>
        <taxon>Pseudomonadati</taxon>
        <taxon>Bacteroidota</taxon>
        <taxon>Bacteroidia</taxon>
        <taxon>Bacteroidales</taxon>
        <taxon>Prevotellaceae</taxon>
        <taxon>Segatella</taxon>
    </lineage>
</organism>
<name>U2QFB3_9BACT</name>
<dbReference type="AlphaFoldDB" id="U2QFB3"/>